<dbReference type="SUPFAM" id="SSF55481">
    <property type="entry name" value="N-terminal domain of eukaryotic peptide chain release factor subunit 1, ERF1"/>
    <property type="match status" value="1"/>
</dbReference>
<organism evidence="8 9">
    <name type="scientific">Candidatus Iainarchaeum sp</name>
    <dbReference type="NCBI Taxonomy" id="3101447"/>
    <lineage>
        <taxon>Archaea</taxon>
        <taxon>Candidatus Iainarchaeota</taxon>
        <taxon>Candidatus Iainarchaeia</taxon>
        <taxon>Candidatus Iainarchaeales</taxon>
        <taxon>Candidatus Iainarchaeaceae</taxon>
        <taxon>Candidatus Iainarchaeum</taxon>
    </lineage>
</organism>
<dbReference type="PANTHER" id="PTHR10113">
    <property type="entry name" value="PEPTIDE CHAIN RELEASE FACTOR SUBUNIT 1"/>
    <property type="match status" value="1"/>
</dbReference>
<evidence type="ECO:0000259" key="7">
    <source>
        <dbReference type="SMART" id="SM01194"/>
    </source>
</evidence>
<comment type="similarity">
    <text evidence="2">Belongs to the eukaryotic release factor 1 family.</text>
</comment>
<feature type="domain" description="eRF1/Pelota-like N-terminal" evidence="7">
    <location>
        <begin position="7"/>
        <end position="142"/>
    </location>
</feature>
<dbReference type="GO" id="GO:0016539">
    <property type="term" value="P:intein-mediated protein splicing"/>
    <property type="evidence" value="ECO:0007669"/>
    <property type="project" value="InterPro"/>
</dbReference>
<reference evidence="8" key="1">
    <citation type="submission" date="2021-03" db="EMBL/GenBank/DDBJ databases">
        <authorList>
            <person name="Jaffe A."/>
        </authorList>
    </citation>
    <scope>NUCLEOTIDE SEQUENCE</scope>
    <source>
        <strain evidence="8">RIFCSPLOWO2_01_FULL_58_19</strain>
    </source>
</reference>
<sequence length="558" mass="61824">MKGHALEEVAESELAVFKKKLKLLAGFKGHGTELISQYIPANADRSTVMGVLTEEVSQSGNIKSPQTRKAVQGALRKITNFLKQIDFDIPPKGIVVFAGNVSESEGRTDIRLFTVRPPKPLKTKLYWCDSEFHLAPLKEMLAPSEVYGLLTIDKNEATIAVLSGKKYEIIGKFTSGVPGKFRAGGQCLVPDSLVQTATGEIIPVGDVHNPLNLQAADLEALDVTSTAVLKKWTVTKKEAVKIMTEPPRTELTCSLDHLVFAYQEGTTKAIPAEDVNVGTVLLYADFGKTPGRKIRLVKVKSVERLRGRFEMVDLSTAQQNFLANGLVVHNSSHRFEQLRAEAAKEFYKRISDKINTAFTAYADKLKGIIIGGPGVSKQYFLNVDMIDHRLKPKILGMLDISYTDESGIRELIQRSEELLRETDLMKERGLLNKFLEEVARGRLATYGQREVEAALAAGKAGTLIVSEALEWEVHKYVCEGCKAEQMVFIKEPLNYKATAQPCGKCGREMELLEEIDYIDYLLEKAQKTGAEVRVVSTDTPEGEQFFKGFGGIAAMLRY</sequence>
<dbReference type="InterPro" id="IPR006141">
    <property type="entry name" value="Intein_N"/>
</dbReference>
<dbReference type="EMBL" id="JAGVWE010000002">
    <property type="protein sequence ID" value="MBS3062409.1"/>
    <property type="molecule type" value="Genomic_DNA"/>
</dbReference>
<dbReference type="SUPFAM" id="SSF55315">
    <property type="entry name" value="L30e-like"/>
    <property type="match status" value="1"/>
</dbReference>
<dbReference type="InterPro" id="IPR005140">
    <property type="entry name" value="eRF1_Pelota-like_N"/>
</dbReference>
<evidence type="ECO:0000256" key="3">
    <source>
        <dbReference type="ARBA" id="ARBA00022490"/>
    </source>
</evidence>
<dbReference type="InterPro" id="IPR003587">
    <property type="entry name" value="Hint_dom_N"/>
</dbReference>
<dbReference type="InterPro" id="IPR005142">
    <property type="entry name" value="eRF1_3"/>
</dbReference>
<dbReference type="GO" id="GO:0003747">
    <property type="term" value="F:translation release factor activity"/>
    <property type="evidence" value="ECO:0007669"/>
    <property type="project" value="InterPro"/>
</dbReference>
<gene>
    <name evidence="8" type="primary">prf1</name>
    <name evidence="8" type="ORF">J4203_00925</name>
</gene>
<dbReference type="PROSITE" id="PS50817">
    <property type="entry name" value="INTEIN_N_TER"/>
    <property type="match status" value="1"/>
</dbReference>
<evidence type="ECO:0000256" key="4">
    <source>
        <dbReference type="ARBA" id="ARBA00022917"/>
    </source>
</evidence>
<dbReference type="InterPro" id="IPR004403">
    <property type="entry name" value="Peptide_chain-rel_eRF1/aRF1"/>
</dbReference>
<dbReference type="InterPro" id="IPR042226">
    <property type="entry name" value="eFR1_2_sf"/>
</dbReference>
<evidence type="ECO:0000313" key="8">
    <source>
        <dbReference type="EMBL" id="MBS3062409.1"/>
    </source>
</evidence>
<dbReference type="SMART" id="SM00305">
    <property type="entry name" value="HintC"/>
    <property type="match status" value="1"/>
</dbReference>
<accession>A0A8T4LA29</accession>
<dbReference type="InterPro" id="IPR003586">
    <property type="entry name" value="Hint_dom_C"/>
</dbReference>
<dbReference type="SUPFAM" id="SSF53137">
    <property type="entry name" value="Translational machinery components"/>
    <property type="match status" value="2"/>
</dbReference>
<dbReference type="Proteomes" id="UP000678237">
    <property type="component" value="Unassembled WGS sequence"/>
</dbReference>
<comment type="caution">
    <text evidence="8">The sequence shown here is derived from an EMBL/GenBank/DDBJ whole genome shotgun (WGS) entry which is preliminary data.</text>
</comment>
<dbReference type="NCBIfam" id="TIGR03676">
    <property type="entry name" value="aRF1_eRF1"/>
    <property type="match status" value="1"/>
</dbReference>
<dbReference type="InterPro" id="IPR005141">
    <property type="entry name" value="eRF1_2"/>
</dbReference>
<dbReference type="SMART" id="SM01194">
    <property type="entry name" value="eRF1_1"/>
    <property type="match status" value="1"/>
</dbReference>
<evidence type="ECO:0000256" key="1">
    <source>
        <dbReference type="ARBA" id="ARBA00004496"/>
    </source>
</evidence>
<keyword evidence="4" id="KW-0648">Protein biosynthesis</keyword>
<dbReference type="Pfam" id="PF03463">
    <property type="entry name" value="eRF1_1"/>
    <property type="match status" value="1"/>
</dbReference>
<dbReference type="Gene3D" id="3.30.420.60">
    <property type="entry name" value="eRF1 domain 2"/>
    <property type="match status" value="2"/>
</dbReference>
<dbReference type="CDD" id="cd00081">
    <property type="entry name" value="Hint"/>
    <property type="match status" value="1"/>
</dbReference>
<dbReference type="SUPFAM" id="SSF51294">
    <property type="entry name" value="Hedgehog/intein (Hint) domain"/>
    <property type="match status" value="1"/>
</dbReference>
<keyword evidence="3" id="KW-0963">Cytoplasm</keyword>
<evidence type="ECO:0000313" key="9">
    <source>
        <dbReference type="Proteomes" id="UP000678237"/>
    </source>
</evidence>
<protein>
    <submittedName>
        <fullName evidence="8">Peptide chain release factor aRF-1</fullName>
    </submittedName>
</protein>
<dbReference type="Gene3D" id="3.30.960.10">
    <property type="entry name" value="eRF1 domain 1"/>
    <property type="match status" value="1"/>
</dbReference>
<comment type="subcellular location">
    <subcellularLocation>
        <location evidence="1">Cytoplasm</location>
    </subcellularLocation>
</comment>
<evidence type="ECO:0000259" key="5">
    <source>
        <dbReference type="SMART" id="SM00305"/>
    </source>
</evidence>
<dbReference type="InterPro" id="IPR030934">
    <property type="entry name" value="Intein_C"/>
</dbReference>
<dbReference type="SMART" id="SM00306">
    <property type="entry name" value="HintN"/>
    <property type="match status" value="1"/>
</dbReference>
<dbReference type="GO" id="GO:0005737">
    <property type="term" value="C:cytoplasm"/>
    <property type="evidence" value="ECO:0007669"/>
    <property type="project" value="UniProtKB-SubCell"/>
</dbReference>
<dbReference type="Pfam" id="PF03464">
    <property type="entry name" value="eRF1_2"/>
    <property type="match status" value="2"/>
</dbReference>
<dbReference type="InterPro" id="IPR024049">
    <property type="entry name" value="eRF1_1_sf"/>
</dbReference>
<dbReference type="Pfam" id="PF03465">
    <property type="entry name" value="eRF1_3"/>
    <property type="match status" value="1"/>
</dbReference>
<evidence type="ECO:0000259" key="6">
    <source>
        <dbReference type="SMART" id="SM00306"/>
    </source>
</evidence>
<name>A0A8T4LA29_9ARCH</name>
<reference evidence="8" key="2">
    <citation type="submission" date="2021-05" db="EMBL/GenBank/DDBJ databases">
        <title>Protein family content uncovers lineage relationships and bacterial pathway maintenance mechanisms in DPANN archaea.</title>
        <authorList>
            <person name="Castelle C.J."/>
            <person name="Meheust R."/>
            <person name="Jaffe A.L."/>
            <person name="Seitz K."/>
            <person name="Gong X."/>
            <person name="Baker B.J."/>
            <person name="Banfield J.F."/>
        </authorList>
    </citation>
    <scope>NUCLEOTIDE SEQUENCE</scope>
    <source>
        <strain evidence="8">RIFCSPLOWO2_01_FULL_58_19</strain>
    </source>
</reference>
<dbReference type="Gene3D" id="3.30.1330.30">
    <property type="match status" value="1"/>
</dbReference>
<dbReference type="InterPro" id="IPR029064">
    <property type="entry name" value="Ribosomal_eL30-like_sf"/>
</dbReference>
<feature type="domain" description="Hint" evidence="5">
    <location>
        <begin position="291"/>
        <end position="336"/>
    </location>
</feature>
<dbReference type="FunFam" id="3.30.1330.30:FF:000032">
    <property type="entry name" value="Eukaryotic peptide chain release factor subunit 1"/>
    <property type="match status" value="1"/>
</dbReference>
<dbReference type="Gene3D" id="2.170.16.10">
    <property type="entry name" value="Hedgehog/Intein (Hint) domain"/>
    <property type="match status" value="1"/>
</dbReference>
<dbReference type="InterPro" id="IPR036844">
    <property type="entry name" value="Hint_dom_sf"/>
</dbReference>
<dbReference type="PROSITE" id="PS50818">
    <property type="entry name" value="INTEIN_C_TER"/>
    <property type="match status" value="1"/>
</dbReference>
<dbReference type="AlphaFoldDB" id="A0A8T4LA29"/>
<proteinExistence type="inferred from homology"/>
<evidence type="ECO:0000256" key="2">
    <source>
        <dbReference type="ARBA" id="ARBA00005326"/>
    </source>
</evidence>
<feature type="domain" description="Hint" evidence="6">
    <location>
        <begin position="185"/>
        <end position="285"/>
    </location>
</feature>